<dbReference type="Pfam" id="PF00672">
    <property type="entry name" value="HAMP"/>
    <property type="match status" value="1"/>
</dbReference>
<dbReference type="InterPro" id="IPR003594">
    <property type="entry name" value="HATPase_dom"/>
</dbReference>
<reference evidence="15 16" key="1">
    <citation type="submission" date="2013-03" db="EMBL/GenBank/DDBJ databases">
        <title>Draft genome sequence of Gracibacillus halophilus YIM-C55.5, a moderately halophilic and thermophilic organism from the Xiaochaidamu salt lake.</title>
        <authorList>
            <person name="Sugumar T."/>
            <person name="Polireddy D.R."/>
            <person name="Antony A."/>
            <person name="Madhava Y.R."/>
            <person name="Sivakumar N."/>
        </authorList>
    </citation>
    <scope>NUCLEOTIDE SEQUENCE [LARGE SCALE GENOMIC DNA]</scope>
    <source>
        <strain evidence="15 16">YIM-C55.5</strain>
    </source>
</reference>
<dbReference type="Gene3D" id="3.30.565.10">
    <property type="entry name" value="Histidine kinase-like ATPase, C-terminal domain"/>
    <property type="match status" value="1"/>
</dbReference>
<dbReference type="InterPro" id="IPR050640">
    <property type="entry name" value="Bact_2-comp_sensor_kinase"/>
</dbReference>
<comment type="catalytic activity">
    <reaction evidence="1">
        <text>ATP + protein L-histidine = ADP + protein N-phospho-L-histidine.</text>
        <dbReference type="EC" id="2.7.13.3"/>
    </reaction>
</comment>
<dbReference type="EC" id="2.7.13.3" evidence="3"/>
<keyword evidence="8 15" id="KW-0418">Kinase</keyword>
<organism evidence="15 16">
    <name type="scientific">Gracilibacillus halophilus YIM-C55.5</name>
    <dbReference type="NCBI Taxonomy" id="1308866"/>
    <lineage>
        <taxon>Bacteria</taxon>
        <taxon>Bacillati</taxon>
        <taxon>Bacillota</taxon>
        <taxon>Bacilli</taxon>
        <taxon>Bacillales</taxon>
        <taxon>Bacillaceae</taxon>
        <taxon>Gracilibacillus</taxon>
    </lineage>
</organism>
<feature type="domain" description="Histidine kinase" evidence="13">
    <location>
        <begin position="467"/>
        <end position="578"/>
    </location>
</feature>
<dbReference type="GO" id="GO:0005886">
    <property type="term" value="C:plasma membrane"/>
    <property type="evidence" value="ECO:0007669"/>
    <property type="project" value="UniProtKB-SubCell"/>
</dbReference>
<keyword evidence="6" id="KW-0808">Transferase</keyword>
<name>N4WTQ4_9BACI</name>
<dbReference type="Gene3D" id="6.10.340.10">
    <property type="match status" value="1"/>
</dbReference>
<evidence type="ECO:0000256" key="12">
    <source>
        <dbReference type="SAM" id="Phobius"/>
    </source>
</evidence>
<keyword evidence="12" id="KW-1133">Transmembrane helix</keyword>
<dbReference type="InterPro" id="IPR010559">
    <property type="entry name" value="Sig_transdc_His_kin_internal"/>
</dbReference>
<dbReference type="Pfam" id="PF06580">
    <property type="entry name" value="His_kinase"/>
    <property type="match status" value="1"/>
</dbReference>
<evidence type="ECO:0000256" key="6">
    <source>
        <dbReference type="ARBA" id="ARBA00022679"/>
    </source>
</evidence>
<evidence type="ECO:0000259" key="14">
    <source>
        <dbReference type="PROSITE" id="PS50885"/>
    </source>
</evidence>
<dbReference type="SUPFAM" id="SSF55874">
    <property type="entry name" value="ATPase domain of HSP90 chaperone/DNA topoisomerase II/histidine kinase"/>
    <property type="match status" value="1"/>
</dbReference>
<dbReference type="SMART" id="SM00387">
    <property type="entry name" value="HATPase_c"/>
    <property type="match status" value="1"/>
</dbReference>
<accession>N4WTQ4</accession>
<evidence type="ECO:0000256" key="9">
    <source>
        <dbReference type="ARBA" id="ARBA00022840"/>
    </source>
</evidence>
<keyword evidence="16" id="KW-1185">Reference proteome</keyword>
<evidence type="ECO:0000259" key="13">
    <source>
        <dbReference type="PROSITE" id="PS50109"/>
    </source>
</evidence>
<evidence type="ECO:0000313" key="16">
    <source>
        <dbReference type="Proteomes" id="UP000012283"/>
    </source>
</evidence>
<sequence length="581" mass="67380">MKHWLQKRNTLRNQLLFVYFVVMLIVLTVVSTITYILVSDMLQDNAEEQMRQTAMESSARYDSLFEQLNMMTKQVITSEELQNILLQEKKEHPATFEQRQSLMSTVNRIQANADGIYSVEIYTADYQRLIPIDSTNLNTRIDPSWVQKANQAKGQLVWMGEDPLDPNFFLIGRRINLMDRHFQLGGYIVTRINRNYFQLNPNQQRQQMNEYTILMDNENRVIASNYQGDQMKKILNTNSQTITIDEKEYMLVENRSTITGWSLYMLTPVNQLTGGMTAVQAWIIIAGMIGLFIFLISSFFLSTYISKPIAKLTETMRQASEGVLAQNPMTHSTVEINELNQTYNQLASETNYLVQMVYEKELMKHRTELKALQAQIHPHFLFNTLDALYWSLDDRDQEDLANIVLAMSALFRYTITRENQDEWVTMEDELDHIDRYMQIMRMRFGERLSWTKDIHTKWYSVRIPKLMIQPLVENAILHGASNVSGMCHVTVQVEADEERHLLQIRVIDNGAGMTEETTDKVLNQIDTGHSSKKAGGMALHNIEKRLQLFYGERNHLGLRIKSKRGEGTVVSFAIPIEEGEK</sequence>
<dbReference type="PATRIC" id="fig|1308866.3.peg.858"/>
<dbReference type="PROSITE" id="PS50885">
    <property type="entry name" value="HAMP"/>
    <property type="match status" value="1"/>
</dbReference>
<comment type="caution">
    <text evidence="15">The sequence shown here is derived from an EMBL/GenBank/DDBJ whole genome shotgun (WGS) entry which is preliminary data.</text>
</comment>
<proteinExistence type="predicted"/>
<keyword evidence="5" id="KW-0597">Phosphoprotein</keyword>
<evidence type="ECO:0000256" key="3">
    <source>
        <dbReference type="ARBA" id="ARBA00012438"/>
    </source>
</evidence>
<keyword evidence="7" id="KW-0547">Nucleotide-binding</keyword>
<keyword evidence="12" id="KW-0812">Transmembrane</keyword>
<dbReference type="GO" id="GO:0000155">
    <property type="term" value="F:phosphorelay sensor kinase activity"/>
    <property type="evidence" value="ECO:0007669"/>
    <property type="project" value="InterPro"/>
</dbReference>
<evidence type="ECO:0000256" key="5">
    <source>
        <dbReference type="ARBA" id="ARBA00022553"/>
    </source>
</evidence>
<evidence type="ECO:0000256" key="7">
    <source>
        <dbReference type="ARBA" id="ARBA00022741"/>
    </source>
</evidence>
<evidence type="ECO:0000256" key="1">
    <source>
        <dbReference type="ARBA" id="ARBA00000085"/>
    </source>
</evidence>
<evidence type="ECO:0000256" key="2">
    <source>
        <dbReference type="ARBA" id="ARBA00004651"/>
    </source>
</evidence>
<dbReference type="PROSITE" id="PS50109">
    <property type="entry name" value="HIS_KIN"/>
    <property type="match status" value="1"/>
</dbReference>
<evidence type="ECO:0000256" key="10">
    <source>
        <dbReference type="ARBA" id="ARBA00023012"/>
    </source>
</evidence>
<dbReference type="GO" id="GO:0005524">
    <property type="term" value="F:ATP binding"/>
    <property type="evidence" value="ECO:0007669"/>
    <property type="project" value="UniProtKB-KW"/>
</dbReference>
<keyword evidence="9" id="KW-0067">ATP-binding</keyword>
<comment type="subcellular location">
    <subcellularLocation>
        <location evidence="2">Cell membrane</location>
        <topology evidence="2">Multi-pass membrane protein</topology>
    </subcellularLocation>
</comment>
<dbReference type="PANTHER" id="PTHR34220">
    <property type="entry name" value="SENSOR HISTIDINE KINASE YPDA"/>
    <property type="match status" value="1"/>
</dbReference>
<feature type="domain" description="HAMP" evidence="14">
    <location>
        <begin position="303"/>
        <end position="355"/>
    </location>
</feature>
<dbReference type="OrthoDB" id="9776552at2"/>
<dbReference type="InterPro" id="IPR036890">
    <property type="entry name" value="HATPase_C_sf"/>
</dbReference>
<keyword evidence="4" id="KW-1003">Cell membrane</keyword>
<feature type="transmembrane region" description="Helical" evidence="12">
    <location>
        <begin position="281"/>
        <end position="301"/>
    </location>
</feature>
<evidence type="ECO:0000256" key="4">
    <source>
        <dbReference type="ARBA" id="ARBA00022475"/>
    </source>
</evidence>
<dbReference type="EMBL" id="APML01000016">
    <property type="protein sequence ID" value="ENH97740.1"/>
    <property type="molecule type" value="Genomic_DNA"/>
</dbReference>
<gene>
    <name evidence="15" type="ORF">J416_04231</name>
</gene>
<keyword evidence="10" id="KW-0902">Two-component regulatory system</keyword>
<evidence type="ECO:0000256" key="11">
    <source>
        <dbReference type="ARBA" id="ARBA00023136"/>
    </source>
</evidence>
<feature type="transmembrane region" description="Helical" evidence="12">
    <location>
        <begin position="16"/>
        <end position="38"/>
    </location>
</feature>
<dbReference type="STRING" id="1308866.J416_04231"/>
<dbReference type="Pfam" id="PF02518">
    <property type="entry name" value="HATPase_c"/>
    <property type="match status" value="1"/>
</dbReference>
<keyword evidence="11 12" id="KW-0472">Membrane</keyword>
<dbReference type="InterPro" id="IPR003660">
    <property type="entry name" value="HAMP_dom"/>
</dbReference>
<dbReference type="Proteomes" id="UP000012283">
    <property type="component" value="Unassembled WGS sequence"/>
</dbReference>
<dbReference type="InterPro" id="IPR005467">
    <property type="entry name" value="His_kinase_dom"/>
</dbReference>
<evidence type="ECO:0000313" key="15">
    <source>
        <dbReference type="EMBL" id="ENH97740.1"/>
    </source>
</evidence>
<dbReference type="RefSeq" id="WP_003465312.1">
    <property type="nucleotide sequence ID" value="NZ_APML01000016.1"/>
</dbReference>
<dbReference type="PANTHER" id="PTHR34220:SF7">
    <property type="entry name" value="SENSOR HISTIDINE KINASE YPDA"/>
    <property type="match status" value="1"/>
</dbReference>
<dbReference type="AlphaFoldDB" id="N4WTQ4"/>
<dbReference type="eggNOG" id="COG2972">
    <property type="taxonomic scope" value="Bacteria"/>
</dbReference>
<protein>
    <recommendedName>
        <fullName evidence="3">histidine kinase</fullName>
        <ecNumber evidence="3">2.7.13.3</ecNumber>
    </recommendedName>
</protein>
<evidence type="ECO:0000256" key="8">
    <source>
        <dbReference type="ARBA" id="ARBA00022777"/>
    </source>
</evidence>